<dbReference type="Proteomes" id="UP000230069">
    <property type="component" value="Unassembled WGS sequence"/>
</dbReference>
<keyword evidence="1" id="KW-1133">Transmembrane helix</keyword>
<evidence type="ECO:0000313" key="2">
    <source>
        <dbReference type="EMBL" id="PIA28405.1"/>
    </source>
</evidence>
<gene>
    <name evidence="2" type="ORF">AQUCO_07000019v1</name>
</gene>
<dbReference type="InParanoid" id="A0A2G5CAV5"/>
<evidence type="ECO:0000313" key="3">
    <source>
        <dbReference type="Proteomes" id="UP000230069"/>
    </source>
</evidence>
<keyword evidence="1" id="KW-0812">Transmembrane</keyword>
<feature type="transmembrane region" description="Helical" evidence="1">
    <location>
        <begin position="139"/>
        <end position="156"/>
    </location>
</feature>
<keyword evidence="1" id="KW-0472">Membrane</keyword>
<proteinExistence type="predicted"/>
<sequence length="157" mass="17596">MWHLRGGHQTTLPLGLFSKESDCTSNKKTDEIISNSIESELISSNETKIFSEIENSPASTSTLIVGFTTPESVKQSQNVHSDDSSEFFNTTTLNAKMIVDYLRCKKNLDAVMDILIEDCYGEFEGSNGYTELESKKVRIGYFCLFLWIVFVSVVLGL</sequence>
<evidence type="ECO:0000256" key="1">
    <source>
        <dbReference type="SAM" id="Phobius"/>
    </source>
</evidence>
<organism evidence="2 3">
    <name type="scientific">Aquilegia coerulea</name>
    <name type="common">Rocky mountain columbine</name>
    <dbReference type="NCBI Taxonomy" id="218851"/>
    <lineage>
        <taxon>Eukaryota</taxon>
        <taxon>Viridiplantae</taxon>
        <taxon>Streptophyta</taxon>
        <taxon>Embryophyta</taxon>
        <taxon>Tracheophyta</taxon>
        <taxon>Spermatophyta</taxon>
        <taxon>Magnoliopsida</taxon>
        <taxon>Ranunculales</taxon>
        <taxon>Ranunculaceae</taxon>
        <taxon>Thalictroideae</taxon>
        <taxon>Aquilegia</taxon>
    </lineage>
</organism>
<accession>A0A2G5CAV5</accession>
<protein>
    <submittedName>
        <fullName evidence="2">Uncharacterized protein</fullName>
    </submittedName>
</protein>
<dbReference type="AlphaFoldDB" id="A0A2G5CAV5"/>
<reference evidence="2 3" key="1">
    <citation type="submission" date="2017-09" db="EMBL/GenBank/DDBJ databases">
        <title>WGS assembly of Aquilegia coerulea Goldsmith.</title>
        <authorList>
            <person name="Hodges S."/>
            <person name="Kramer E."/>
            <person name="Nordborg M."/>
            <person name="Tomkins J."/>
            <person name="Borevitz J."/>
            <person name="Derieg N."/>
            <person name="Yan J."/>
            <person name="Mihaltcheva S."/>
            <person name="Hayes R.D."/>
            <person name="Rokhsar D."/>
        </authorList>
    </citation>
    <scope>NUCLEOTIDE SEQUENCE [LARGE SCALE GENOMIC DNA]</scope>
    <source>
        <strain evidence="3">cv. Goldsmith</strain>
    </source>
</reference>
<dbReference type="EMBL" id="KZ305087">
    <property type="protein sequence ID" value="PIA28405.1"/>
    <property type="molecule type" value="Genomic_DNA"/>
</dbReference>
<name>A0A2G5CAV5_AQUCA</name>
<keyword evidence="3" id="KW-1185">Reference proteome</keyword>